<organism evidence="1">
    <name type="scientific">Iconisemion striatum</name>
    <dbReference type="NCBI Taxonomy" id="60296"/>
    <lineage>
        <taxon>Eukaryota</taxon>
        <taxon>Metazoa</taxon>
        <taxon>Chordata</taxon>
        <taxon>Craniata</taxon>
        <taxon>Vertebrata</taxon>
        <taxon>Euteleostomi</taxon>
        <taxon>Actinopterygii</taxon>
        <taxon>Neopterygii</taxon>
        <taxon>Teleostei</taxon>
        <taxon>Neoteleostei</taxon>
        <taxon>Acanthomorphata</taxon>
        <taxon>Ovalentaria</taxon>
        <taxon>Atherinomorphae</taxon>
        <taxon>Cyprinodontiformes</taxon>
        <taxon>Nothobranchiidae</taxon>
        <taxon>Iconisemion</taxon>
    </lineage>
</organism>
<dbReference type="EMBL" id="HADW01018038">
    <property type="protein sequence ID" value="SBP19438.1"/>
    <property type="molecule type" value="Transcribed_RNA"/>
</dbReference>
<reference evidence="1" key="2">
    <citation type="submission" date="2016-06" db="EMBL/GenBank/DDBJ databases">
        <title>The genome of a short-lived fish provides insights into sex chromosome evolution and the genetic control of aging.</title>
        <authorList>
            <person name="Reichwald K."/>
            <person name="Felder M."/>
            <person name="Petzold A."/>
            <person name="Koch P."/>
            <person name="Groth M."/>
            <person name="Platzer M."/>
        </authorList>
    </citation>
    <scope>NUCLEOTIDE SEQUENCE</scope>
    <source>
        <tissue evidence="1">Brain</tissue>
    </source>
</reference>
<gene>
    <name evidence="1" type="primary">Nfu_g_1_019956</name>
</gene>
<dbReference type="EMBL" id="HADX01010754">
    <property type="protein sequence ID" value="SBP32986.1"/>
    <property type="molecule type" value="Transcribed_RNA"/>
</dbReference>
<reference evidence="1" key="1">
    <citation type="submission" date="2016-05" db="EMBL/GenBank/DDBJ databases">
        <authorList>
            <person name="Lavstsen T."/>
            <person name="Jespersen J.S."/>
        </authorList>
    </citation>
    <scope>NUCLEOTIDE SEQUENCE</scope>
    <source>
        <tissue evidence="1">Brain</tissue>
    </source>
</reference>
<evidence type="ECO:0000313" key="1">
    <source>
        <dbReference type="EMBL" id="SBP19438.1"/>
    </source>
</evidence>
<feature type="non-terminal residue" evidence="1">
    <location>
        <position position="104"/>
    </location>
</feature>
<accession>A0A1A7XN65</accession>
<proteinExistence type="predicted"/>
<name>A0A1A7XN65_9TELE</name>
<dbReference type="AlphaFoldDB" id="A0A1A7XN65"/>
<feature type="non-terminal residue" evidence="1">
    <location>
        <position position="1"/>
    </location>
</feature>
<protein>
    <submittedName>
        <fullName evidence="1">Uncharacterized protein</fullName>
    </submittedName>
</protein>
<sequence>RGEEPTAFCTCSDGVIVPSHHPCPPLPRVALGFVRCWSGSGDLLLVRSDRVPVACVRIIYDPLDQSEAPLTPPREVFLSDCTVPCLLRSGLLDGSGRVVTPEPD</sequence>